<gene>
    <name evidence="2" type="ORF">SPM_001620</name>
</gene>
<keyword evidence="1" id="KW-0812">Transmembrane</keyword>
<evidence type="ECO:0000313" key="2">
    <source>
        <dbReference type="EMBL" id="KAI92749.1"/>
    </source>
</evidence>
<evidence type="ECO:0000313" key="3">
    <source>
        <dbReference type="Proteomes" id="UP000004057"/>
    </source>
</evidence>
<protein>
    <submittedName>
        <fullName evidence="2">Membrane protein</fullName>
    </submittedName>
</protein>
<dbReference type="AlphaFoldDB" id="A0AAI9T3K4"/>
<organism evidence="2 3">
    <name type="scientific">Spiroplasma melliferum KC3</name>
    <dbReference type="NCBI Taxonomy" id="570509"/>
    <lineage>
        <taxon>Bacteria</taxon>
        <taxon>Bacillati</taxon>
        <taxon>Mycoplasmatota</taxon>
        <taxon>Mollicutes</taxon>
        <taxon>Entomoplasmatales</taxon>
        <taxon>Spiroplasmataceae</taxon>
        <taxon>Spiroplasma</taxon>
    </lineage>
</organism>
<dbReference type="EMBL" id="AGBZ02000001">
    <property type="protein sequence ID" value="KAI92749.1"/>
    <property type="molecule type" value="Genomic_DNA"/>
</dbReference>
<proteinExistence type="predicted"/>
<dbReference type="Proteomes" id="UP000004057">
    <property type="component" value="Unassembled WGS sequence"/>
</dbReference>
<evidence type="ECO:0000256" key="1">
    <source>
        <dbReference type="SAM" id="Phobius"/>
    </source>
</evidence>
<sequence length="389" mass="45865">MKKQKKLIYTINIVLIFIVGFLLTIILYMLYHAYLSQKTILLNSIISNPNLQTIKTNGYHLPTETQIKATLKQKFPELNINKIQIKNNITATTATIISNDFNVYRGSVTLNYFLDKSVLNQINLNQQYVPNQTWMQQRGYNGLWISKHPATDLEKNLTNAFLSHAKYPDLPFYEKPEFNSYEELSNFLNPKTRTSLTNFIDNYCPAYINTLKQLMVRFYNYVASSWGKNNVNNVLKWIDIAQVLDADGYGHFDHHIQIHARTLQCYYNSKGNQEFHSGYSSVLDPFRVFFHELGHMLDHFLKSNMHINISNKLKDFLISKIINFKNWQSLDKEKIFKLFHLSSYSFSSLYEVIGEGFVHWFLIPNELKTRAWEFWHEFLTLYLPKLNEF</sequence>
<accession>A0AAI9T3K4</accession>
<name>A0AAI9T3K4_SPIME</name>
<feature type="transmembrane region" description="Helical" evidence="1">
    <location>
        <begin position="7"/>
        <end position="31"/>
    </location>
</feature>
<reference evidence="2 3" key="1">
    <citation type="journal article" date="2012" name="J. Proteome Res.">
        <title>Application of Spiroplasma melliferum proteogenomic profiling for the discovery of virulence factors and pathogenicity mechanisms in host-associated spiroplasmas.</title>
        <authorList>
            <person name="Alexeev D."/>
            <person name="Kostrjukova E."/>
            <person name="Aliper A."/>
            <person name="Popenko A."/>
            <person name="Bazaleev N."/>
            <person name="Tyakht A."/>
            <person name="Selezneva O."/>
            <person name="Akopian T."/>
            <person name="Prichodko E."/>
            <person name="Kondratov I."/>
            <person name="Chukin M."/>
            <person name="Demina I."/>
            <person name="Galyamina M."/>
            <person name="Kamashev D."/>
            <person name="Vanyushkina A."/>
            <person name="Ladygina V."/>
            <person name="Levitskii S."/>
            <person name="Lazarev V."/>
            <person name="Govorun V."/>
        </authorList>
    </citation>
    <scope>NUCLEOTIDE SEQUENCE [LARGE SCALE GENOMIC DNA]</scope>
    <source>
        <strain evidence="2 3">KC3</strain>
    </source>
</reference>
<comment type="caution">
    <text evidence="2">The sequence shown here is derived from an EMBL/GenBank/DDBJ whole genome shotgun (WGS) entry which is preliminary data.</text>
</comment>
<dbReference type="RefSeq" id="WP_004027862.1">
    <property type="nucleotide sequence ID" value="NZ_AGBZ02000001.1"/>
</dbReference>
<keyword evidence="1" id="KW-1133">Transmembrane helix</keyword>
<keyword evidence="1" id="KW-0472">Membrane</keyword>